<reference evidence="9 10" key="1">
    <citation type="submission" date="2019-03" db="EMBL/GenBank/DDBJ databases">
        <title>Genomic Encyclopedia of Type Strains, Phase IV (KMG-IV): sequencing the most valuable type-strain genomes for metagenomic binning, comparative biology and taxonomic classification.</title>
        <authorList>
            <person name="Goeker M."/>
        </authorList>
    </citation>
    <scope>NUCLEOTIDE SEQUENCE [LARGE SCALE GENOMIC DNA]</scope>
    <source>
        <strain evidence="9 10">DSM 9035</strain>
    </source>
</reference>
<dbReference type="InterPro" id="IPR038770">
    <property type="entry name" value="Na+/solute_symporter_sf"/>
</dbReference>
<feature type="transmembrane region" description="Helical" evidence="8">
    <location>
        <begin position="197"/>
        <end position="216"/>
    </location>
</feature>
<evidence type="ECO:0000256" key="6">
    <source>
        <dbReference type="ARBA" id="ARBA00022989"/>
    </source>
</evidence>
<comment type="caution">
    <text evidence="9">The sequence shown here is derived from an EMBL/GenBank/DDBJ whole genome shotgun (WGS) entry which is preliminary data.</text>
</comment>
<keyword evidence="6 8" id="KW-1133">Transmembrane helix</keyword>
<feature type="transmembrane region" description="Helical" evidence="8">
    <location>
        <begin position="62"/>
        <end position="83"/>
    </location>
</feature>
<dbReference type="PANTHER" id="PTHR36838">
    <property type="entry name" value="AUXIN EFFLUX CARRIER FAMILY PROTEIN"/>
    <property type="match status" value="1"/>
</dbReference>
<proteinExistence type="inferred from homology"/>
<dbReference type="RefSeq" id="WP_132033287.1">
    <property type="nucleotide sequence ID" value="NZ_SMAI01000011.1"/>
</dbReference>
<evidence type="ECO:0000313" key="9">
    <source>
        <dbReference type="EMBL" id="TCT02860.1"/>
    </source>
</evidence>
<dbReference type="EMBL" id="SMAI01000011">
    <property type="protein sequence ID" value="TCT02860.1"/>
    <property type="molecule type" value="Genomic_DNA"/>
</dbReference>
<evidence type="ECO:0000256" key="2">
    <source>
        <dbReference type="ARBA" id="ARBA00010145"/>
    </source>
</evidence>
<gene>
    <name evidence="9" type="ORF">EDC64_11132</name>
</gene>
<feature type="transmembrane region" description="Helical" evidence="8">
    <location>
        <begin position="286"/>
        <end position="309"/>
    </location>
</feature>
<keyword evidence="4" id="KW-1003">Cell membrane</keyword>
<feature type="transmembrane region" description="Helical" evidence="8">
    <location>
        <begin position="126"/>
        <end position="149"/>
    </location>
</feature>
<sequence>MSAILNALVPVTLVIVLGLVLRRTLLRETSYWFGLEQLTYFVLFPALLTVSAIKADLSKVSFAGVVGAYALMLLLLGAAVLALRPVLQRRMGVDGPAFTSLFQGVVRWNTYLSLAIADGLFGAEGVAVAAVTLVCLIPMVNVMVVGVLARHASATPRMSGIVQQLVRNPLIWSCAAGMAINLSGLPVPAAAIEFGEVLGAASLATGLLVVGAGLSLRDLVRPRPVTFLATGLQLLVKPAATFAIGFAFGLRGMELTVITLLAAVPSAPTGYVLARQMGGDAPLLAEILSVQIVAAAVTLPLVAITATALGA</sequence>
<dbReference type="Gene3D" id="1.20.1530.20">
    <property type="match status" value="1"/>
</dbReference>
<dbReference type="GO" id="GO:0005886">
    <property type="term" value="C:plasma membrane"/>
    <property type="evidence" value="ECO:0007669"/>
    <property type="project" value="UniProtKB-SubCell"/>
</dbReference>
<organism evidence="9 10">
    <name type="scientific">Aquabacter spiritensis</name>
    <dbReference type="NCBI Taxonomy" id="933073"/>
    <lineage>
        <taxon>Bacteria</taxon>
        <taxon>Pseudomonadati</taxon>
        <taxon>Pseudomonadota</taxon>
        <taxon>Alphaproteobacteria</taxon>
        <taxon>Hyphomicrobiales</taxon>
        <taxon>Xanthobacteraceae</taxon>
        <taxon>Aquabacter</taxon>
    </lineage>
</organism>
<keyword evidence="5 8" id="KW-0812">Transmembrane</keyword>
<feature type="transmembrane region" description="Helical" evidence="8">
    <location>
        <begin position="38"/>
        <end position="55"/>
    </location>
</feature>
<keyword evidence="3" id="KW-0813">Transport</keyword>
<dbReference type="InterPro" id="IPR004776">
    <property type="entry name" value="Mem_transp_PIN-like"/>
</dbReference>
<keyword evidence="7 8" id="KW-0472">Membrane</keyword>
<comment type="similarity">
    <text evidence="2">Belongs to the auxin efflux carrier (TC 2.A.69) family.</text>
</comment>
<evidence type="ECO:0000256" key="7">
    <source>
        <dbReference type="ARBA" id="ARBA00023136"/>
    </source>
</evidence>
<feature type="transmembrane region" description="Helical" evidence="8">
    <location>
        <begin position="255"/>
        <end position="274"/>
    </location>
</feature>
<dbReference type="PANTHER" id="PTHR36838:SF4">
    <property type="entry name" value="AUXIN EFFLUX CARRIER FAMILY PROTEIN"/>
    <property type="match status" value="1"/>
</dbReference>
<evidence type="ECO:0000256" key="1">
    <source>
        <dbReference type="ARBA" id="ARBA00004651"/>
    </source>
</evidence>
<evidence type="ECO:0000313" key="10">
    <source>
        <dbReference type="Proteomes" id="UP000294664"/>
    </source>
</evidence>
<dbReference type="Proteomes" id="UP000294664">
    <property type="component" value="Unassembled WGS sequence"/>
</dbReference>
<evidence type="ECO:0000256" key="3">
    <source>
        <dbReference type="ARBA" id="ARBA00022448"/>
    </source>
</evidence>
<dbReference type="OrthoDB" id="9805563at2"/>
<evidence type="ECO:0000256" key="4">
    <source>
        <dbReference type="ARBA" id="ARBA00022475"/>
    </source>
</evidence>
<name>A0A4R3LR34_9HYPH</name>
<dbReference type="GO" id="GO:0055085">
    <property type="term" value="P:transmembrane transport"/>
    <property type="evidence" value="ECO:0007669"/>
    <property type="project" value="InterPro"/>
</dbReference>
<evidence type="ECO:0000256" key="8">
    <source>
        <dbReference type="SAM" id="Phobius"/>
    </source>
</evidence>
<dbReference type="Pfam" id="PF03547">
    <property type="entry name" value="Mem_trans"/>
    <property type="match status" value="1"/>
</dbReference>
<dbReference type="AlphaFoldDB" id="A0A4R3LR34"/>
<feature type="transmembrane region" description="Helical" evidence="8">
    <location>
        <begin position="228"/>
        <end position="249"/>
    </location>
</feature>
<evidence type="ECO:0008006" key="11">
    <source>
        <dbReference type="Google" id="ProtNLM"/>
    </source>
</evidence>
<keyword evidence="10" id="KW-1185">Reference proteome</keyword>
<comment type="subcellular location">
    <subcellularLocation>
        <location evidence="1">Cell membrane</location>
        <topology evidence="1">Multi-pass membrane protein</topology>
    </subcellularLocation>
</comment>
<accession>A0A4R3LR34</accession>
<feature type="transmembrane region" description="Helical" evidence="8">
    <location>
        <begin position="170"/>
        <end position="191"/>
    </location>
</feature>
<evidence type="ECO:0000256" key="5">
    <source>
        <dbReference type="ARBA" id="ARBA00022692"/>
    </source>
</evidence>
<protein>
    <recommendedName>
        <fullName evidence="11">AEC family transporter</fullName>
    </recommendedName>
</protein>